<evidence type="ECO:0000313" key="2">
    <source>
        <dbReference type="Proteomes" id="UP001150904"/>
    </source>
</evidence>
<dbReference type="Proteomes" id="UP001150904">
    <property type="component" value="Unassembled WGS sequence"/>
</dbReference>
<dbReference type="EMBL" id="JAPQKR010000012">
    <property type="protein sequence ID" value="KAJ5204131.1"/>
    <property type="molecule type" value="Genomic_DNA"/>
</dbReference>
<reference evidence="1" key="2">
    <citation type="journal article" date="2023" name="IMA Fungus">
        <title>Comparative genomic study of the Penicillium genus elucidates a diverse pangenome and 15 lateral gene transfer events.</title>
        <authorList>
            <person name="Petersen C."/>
            <person name="Sorensen T."/>
            <person name="Nielsen M.R."/>
            <person name="Sondergaard T.E."/>
            <person name="Sorensen J.L."/>
            <person name="Fitzpatrick D.A."/>
            <person name="Frisvad J.C."/>
            <person name="Nielsen K.L."/>
        </authorList>
    </citation>
    <scope>NUCLEOTIDE SEQUENCE</scope>
    <source>
        <strain evidence="1">IBT 15544</strain>
    </source>
</reference>
<name>A0A9W9MML4_9EURO</name>
<proteinExistence type="predicted"/>
<evidence type="ECO:0000313" key="1">
    <source>
        <dbReference type="EMBL" id="KAJ5204131.1"/>
    </source>
</evidence>
<comment type="caution">
    <text evidence="1">The sequence shown here is derived from an EMBL/GenBank/DDBJ whole genome shotgun (WGS) entry which is preliminary data.</text>
</comment>
<accession>A0A9W9MML4</accession>
<organism evidence="1 2">
    <name type="scientific">Penicillium cinerascens</name>
    <dbReference type="NCBI Taxonomy" id="70096"/>
    <lineage>
        <taxon>Eukaryota</taxon>
        <taxon>Fungi</taxon>
        <taxon>Dikarya</taxon>
        <taxon>Ascomycota</taxon>
        <taxon>Pezizomycotina</taxon>
        <taxon>Eurotiomycetes</taxon>
        <taxon>Eurotiomycetidae</taxon>
        <taxon>Eurotiales</taxon>
        <taxon>Aspergillaceae</taxon>
        <taxon>Penicillium</taxon>
    </lineage>
</organism>
<reference evidence="1" key="1">
    <citation type="submission" date="2022-12" db="EMBL/GenBank/DDBJ databases">
        <authorList>
            <person name="Petersen C."/>
        </authorList>
    </citation>
    <scope>NUCLEOTIDE SEQUENCE</scope>
    <source>
        <strain evidence="1">IBT 15544</strain>
    </source>
</reference>
<keyword evidence="2" id="KW-1185">Reference proteome</keyword>
<sequence length="285" mass="33190">MLPARLRRLFAPDPPKNEDEPARQPESIADTRIFYPSLWDVLKVRYILQWKAYQQSLPAELVDAIVDAAEYWPSTERRMEGIKRFISKDRDQVLLKTVPLCYDRKSLEQSEISKPLPHRTLHPCRKIEFRISSHDQGHGPIRANMYESSWTWFDTEVIHAAHTKNMYANGTEQELLNNERGQERGHYAPDDDLLLPRNNKLKVNGCRVSESQDSVITWHYLDDIEPESAEAYEIERSEGRGRCTLDGRSVRELEIGDSIALWARARFPGWSNHVDYASVRIFWAV</sequence>
<dbReference type="GeneID" id="83179373"/>
<dbReference type="OrthoDB" id="66095at2759"/>
<dbReference type="RefSeq" id="XP_058308610.1">
    <property type="nucleotide sequence ID" value="XM_058452072.1"/>
</dbReference>
<protein>
    <submittedName>
        <fullName evidence="1">Uncharacterized protein</fullName>
    </submittedName>
</protein>
<dbReference type="AlphaFoldDB" id="A0A9W9MML4"/>
<gene>
    <name evidence="1" type="ORF">N7498_005010</name>
</gene>